<evidence type="ECO:0008006" key="3">
    <source>
        <dbReference type="Google" id="ProtNLM"/>
    </source>
</evidence>
<dbReference type="HOGENOM" id="CLU_024210_0_0_1"/>
<sequence length="505" mass="56538">MSGLLSLPTELLKEIGAEAADKTLRLVCKRINFALEPQILSEITLSSTRLASQVESLVTTQPKPTSASKYATKLRIGRLYPSSHQDRVISLEEEVKIRSFLLPAIGSLVRVRQILWELGQSDPEWATFLVLDALASLPVLEDLHLSVLSPPDSPVQFQRLSNLKKFTLTSNSNIRTAVIRTVAGLIGWNQPELTSLTIVDDGYHDEGYAPTLQDFLAETSSSVCLKITHLNLTGVFVKFDASALRHLRSLISLTIVDIFSPCDETTEYQGPELLAQKIWSTLRSEKIHLQELVTDDAQPALVEYLTSFSGLRRLRLIRTSSYRTHPQVYNRLAIHFYEQGLENHISFLESLEVRSSYEGKWCFGNHCSNVIKKGTRLTLLELSINSGDISRGEKAVRSCAKSLSPTRENAIWSLLDICATLPILKSLTMRSASPEHSRGSKCGSGASMHRARMRIWIAQNLERYGPITTNHVFHVSALWTEYAVQRDNLGANLGYRPIARIKEED</sequence>
<protein>
    <recommendedName>
        <fullName evidence="3">F-box domain-containing protein</fullName>
    </recommendedName>
</protein>
<evidence type="ECO:0000313" key="1">
    <source>
        <dbReference type="EMBL" id="KIK08920.1"/>
    </source>
</evidence>
<dbReference type="Gene3D" id="3.80.10.10">
    <property type="entry name" value="Ribonuclease Inhibitor"/>
    <property type="match status" value="1"/>
</dbReference>
<accession>A0A0C9X9K5</accession>
<evidence type="ECO:0000313" key="2">
    <source>
        <dbReference type="Proteomes" id="UP000054477"/>
    </source>
</evidence>
<dbReference type="InterPro" id="IPR032675">
    <property type="entry name" value="LRR_dom_sf"/>
</dbReference>
<organism evidence="1 2">
    <name type="scientific">Laccaria amethystina LaAM-08-1</name>
    <dbReference type="NCBI Taxonomy" id="1095629"/>
    <lineage>
        <taxon>Eukaryota</taxon>
        <taxon>Fungi</taxon>
        <taxon>Dikarya</taxon>
        <taxon>Basidiomycota</taxon>
        <taxon>Agaricomycotina</taxon>
        <taxon>Agaricomycetes</taxon>
        <taxon>Agaricomycetidae</taxon>
        <taxon>Agaricales</taxon>
        <taxon>Agaricineae</taxon>
        <taxon>Hydnangiaceae</taxon>
        <taxon>Laccaria</taxon>
    </lineage>
</organism>
<dbReference type="OrthoDB" id="3541472at2759"/>
<gene>
    <name evidence="1" type="ORF">K443DRAFT_671970</name>
</gene>
<proteinExistence type="predicted"/>
<keyword evidence="2" id="KW-1185">Reference proteome</keyword>
<dbReference type="AlphaFoldDB" id="A0A0C9X9K5"/>
<reference evidence="2" key="2">
    <citation type="submission" date="2015-01" db="EMBL/GenBank/DDBJ databases">
        <title>Evolutionary Origins and Diversification of the Mycorrhizal Mutualists.</title>
        <authorList>
            <consortium name="DOE Joint Genome Institute"/>
            <consortium name="Mycorrhizal Genomics Consortium"/>
            <person name="Kohler A."/>
            <person name="Kuo A."/>
            <person name="Nagy L.G."/>
            <person name="Floudas D."/>
            <person name="Copeland A."/>
            <person name="Barry K.W."/>
            <person name="Cichocki N."/>
            <person name="Veneault-Fourrey C."/>
            <person name="LaButti K."/>
            <person name="Lindquist E.A."/>
            <person name="Lipzen A."/>
            <person name="Lundell T."/>
            <person name="Morin E."/>
            <person name="Murat C."/>
            <person name="Riley R."/>
            <person name="Ohm R."/>
            <person name="Sun H."/>
            <person name="Tunlid A."/>
            <person name="Henrissat B."/>
            <person name="Grigoriev I.V."/>
            <person name="Hibbett D.S."/>
            <person name="Martin F."/>
        </authorList>
    </citation>
    <scope>NUCLEOTIDE SEQUENCE [LARGE SCALE GENOMIC DNA]</scope>
    <source>
        <strain evidence="2">LaAM-08-1</strain>
    </source>
</reference>
<name>A0A0C9X9K5_9AGAR</name>
<reference evidence="1 2" key="1">
    <citation type="submission" date="2014-04" db="EMBL/GenBank/DDBJ databases">
        <authorList>
            <consortium name="DOE Joint Genome Institute"/>
            <person name="Kuo A."/>
            <person name="Kohler A."/>
            <person name="Nagy L.G."/>
            <person name="Floudas D."/>
            <person name="Copeland A."/>
            <person name="Barry K.W."/>
            <person name="Cichocki N."/>
            <person name="Veneault-Fourrey C."/>
            <person name="LaButti K."/>
            <person name="Lindquist E.A."/>
            <person name="Lipzen A."/>
            <person name="Lundell T."/>
            <person name="Morin E."/>
            <person name="Murat C."/>
            <person name="Sun H."/>
            <person name="Tunlid A."/>
            <person name="Henrissat B."/>
            <person name="Grigoriev I.V."/>
            <person name="Hibbett D.S."/>
            <person name="Martin F."/>
            <person name="Nordberg H.P."/>
            <person name="Cantor M.N."/>
            <person name="Hua S.X."/>
        </authorList>
    </citation>
    <scope>NUCLEOTIDE SEQUENCE [LARGE SCALE GENOMIC DNA]</scope>
    <source>
        <strain evidence="1 2">LaAM-08-1</strain>
    </source>
</reference>
<dbReference type="EMBL" id="KN838540">
    <property type="protein sequence ID" value="KIK08920.1"/>
    <property type="molecule type" value="Genomic_DNA"/>
</dbReference>
<dbReference type="SUPFAM" id="SSF52047">
    <property type="entry name" value="RNI-like"/>
    <property type="match status" value="1"/>
</dbReference>
<dbReference type="Proteomes" id="UP000054477">
    <property type="component" value="Unassembled WGS sequence"/>
</dbReference>
<dbReference type="STRING" id="1095629.A0A0C9X9K5"/>